<evidence type="ECO:0000259" key="7">
    <source>
        <dbReference type="Pfam" id="PF00892"/>
    </source>
</evidence>
<feature type="transmembrane region" description="Helical" evidence="6">
    <location>
        <begin position="284"/>
        <end position="303"/>
    </location>
</feature>
<keyword evidence="3 6" id="KW-0812">Transmembrane</keyword>
<dbReference type="GO" id="GO:0016020">
    <property type="term" value="C:membrane"/>
    <property type="evidence" value="ECO:0007669"/>
    <property type="project" value="UniProtKB-SubCell"/>
</dbReference>
<feature type="domain" description="EamA" evidence="7">
    <location>
        <begin position="169"/>
        <end position="304"/>
    </location>
</feature>
<evidence type="ECO:0000256" key="1">
    <source>
        <dbReference type="ARBA" id="ARBA00004141"/>
    </source>
</evidence>
<evidence type="ECO:0000256" key="6">
    <source>
        <dbReference type="SAM" id="Phobius"/>
    </source>
</evidence>
<keyword evidence="5 6" id="KW-0472">Membrane</keyword>
<name>A0A6N8SJQ1_9HYPH</name>
<feature type="transmembrane region" description="Helical" evidence="6">
    <location>
        <begin position="87"/>
        <end position="107"/>
    </location>
</feature>
<keyword evidence="4 6" id="KW-1133">Transmembrane helix</keyword>
<keyword evidence="9" id="KW-1185">Reference proteome</keyword>
<evidence type="ECO:0000256" key="5">
    <source>
        <dbReference type="ARBA" id="ARBA00023136"/>
    </source>
</evidence>
<dbReference type="RefSeq" id="WP_160862173.1">
    <property type="nucleotide sequence ID" value="NZ_WUMK01000011.1"/>
</dbReference>
<feature type="transmembrane region" description="Helical" evidence="6">
    <location>
        <begin position="22"/>
        <end position="45"/>
    </location>
</feature>
<gene>
    <name evidence="8" type="ORF">GR138_26105</name>
</gene>
<feature type="transmembrane region" description="Helical" evidence="6">
    <location>
        <begin position="198"/>
        <end position="219"/>
    </location>
</feature>
<accession>A0A6N8SJQ1</accession>
<dbReference type="PANTHER" id="PTHR32322">
    <property type="entry name" value="INNER MEMBRANE TRANSPORTER"/>
    <property type="match status" value="1"/>
</dbReference>
<dbReference type="SUPFAM" id="SSF103481">
    <property type="entry name" value="Multidrug resistance efflux transporter EmrE"/>
    <property type="match status" value="2"/>
</dbReference>
<protein>
    <submittedName>
        <fullName evidence="8">EamA family transporter</fullName>
    </submittedName>
</protein>
<reference evidence="8 9" key="1">
    <citation type="submission" date="2019-12" db="EMBL/GenBank/DDBJ databases">
        <title>Shinella kummerowiae sp. nov., a symbiotic bacterium isolated from root nodules of the herbal legume Kummerowia stipulacea.</title>
        <authorList>
            <person name="Gao J."/>
        </authorList>
    </citation>
    <scope>NUCLEOTIDE SEQUENCE [LARGE SCALE GENOMIC DNA]</scope>
    <source>
        <strain evidence="8 9">CCBAU 25048</strain>
    </source>
</reference>
<evidence type="ECO:0000256" key="4">
    <source>
        <dbReference type="ARBA" id="ARBA00022989"/>
    </source>
</evidence>
<sequence length="306" mass="30838">MSIITSPQTDAGLFRPSASGNLAGYAAIAVAVAIWAGFALSIRAMGASGLTTADVALIRYGMPALLLCPFIPSRWAMLRKVRLSDALMVFAGAGLPFFWIAAAGGAATSTAHVSALIAGTVPVSVALVTFLLTGARVPVRRMGGLAGIVLGVVALAFAQPQTGHGDIGRGVAMLLAASLLWGAYTVGLRRTGLDAIGCTLLVTLPSFVILAGLFAFGLVTTHFGRFSLGEAMPFVLVQGLGVGIVSTLSYAMAITRLGPARSAVIGSLAPVLATLGAVPLLGEALTPVVTAGVCAITLGVVLANRA</sequence>
<feature type="transmembrane region" description="Helical" evidence="6">
    <location>
        <begin position="260"/>
        <end position="278"/>
    </location>
</feature>
<feature type="transmembrane region" description="Helical" evidence="6">
    <location>
        <begin position="57"/>
        <end position="75"/>
    </location>
</feature>
<comment type="similarity">
    <text evidence="2">Belongs to the EamA transporter family.</text>
</comment>
<feature type="transmembrane region" description="Helical" evidence="6">
    <location>
        <begin position="144"/>
        <end position="161"/>
    </location>
</feature>
<dbReference type="InterPro" id="IPR050638">
    <property type="entry name" value="AA-Vitamin_Transporters"/>
</dbReference>
<dbReference type="EMBL" id="WUMK01000011">
    <property type="protein sequence ID" value="MXN48683.1"/>
    <property type="molecule type" value="Genomic_DNA"/>
</dbReference>
<dbReference type="Proteomes" id="UP000435802">
    <property type="component" value="Unassembled WGS sequence"/>
</dbReference>
<evidence type="ECO:0000256" key="3">
    <source>
        <dbReference type="ARBA" id="ARBA00022692"/>
    </source>
</evidence>
<dbReference type="PANTHER" id="PTHR32322:SF2">
    <property type="entry name" value="EAMA DOMAIN-CONTAINING PROTEIN"/>
    <property type="match status" value="1"/>
</dbReference>
<comment type="caution">
    <text evidence="8">The sequence shown here is derived from an EMBL/GenBank/DDBJ whole genome shotgun (WGS) entry which is preliminary data.</text>
</comment>
<comment type="subcellular location">
    <subcellularLocation>
        <location evidence="1">Membrane</location>
        <topology evidence="1">Multi-pass membrane protein</topology>
    </subcellularLocation>
</comment>
<dbReference type="InterPro" id="IPR000620">
    <property type="entry name" value="EamA_dom"/>
</dbReference>
<evidence type="ECO:0000256" key="2">
    <source>
        <dbReference type="ARBA" id="ARBA00007362"/>
    </source>
</evidence>
<feature type="transmembrane region" description="Helical" evidence="6">
    <location>
        <begin position="231"/>
        <end position="253"/>
    </location>
</feature>
<evidence type="ECO:0000313" key="9">
    <source>
        <dbReference type="Proteomes" id="UP000435802"/>
    </source>
</evidence>
<evidence type="ECO:0000313" key="8">
    <source>
        <dbReference type="EMBL" id="MXN48683.1"/>
    </source>
</evidence>
<dbReference type="OrthoDB" id="7743310at2"/>
<feature type="transmembrane region" description="Helical" evidence="6">
    <location>
        <begin position="167"/>
        <end position="186"/>
    </location>
</feature>
<feature type="transmembrane region" description="Helical" evidence="6">
    <location>
        <begin position="113"/>
        <end position="132"/>
    </location>
</feature>
<dbReference type="AlphaFoldDB" id="A0A6N8SJQ1"/>
<dbReference type="Pfam" id="PF00892">
    <property type="entry name" value="EamA"/>
    <property type="match status" value="1"/>
</dbReference>
<organism evidence="8 9">
    <name type="scientific">Shinella kummerowiae</name>
    <dbReference type="NCBI Taxonomy" id="417745"/>
    <lineage>
        <taxon>Bacteria</taxon>
        <taxon>Pseudomonadati</taxon>
        <taxon>Pseudomonadota</taxon>
        <taxon>Alphaproteobacteria</taxon>
        <taxon>Hyphomicrobiales</taxon>
        <taxon>Rhizobiaceae</taxon>
        <taxon>Shinella</taxon>
    </lineage>
</organism>
<dbReference type="InterPro" id="IPR037185">
    <property type="entry name" value="EmrE-like"/>
</dbReference>
<proteinExistence type="inferred from homology"/>